<name>A0A6G0YYU0_APHCR</name>
<feature type="non-terminal residue" evidence="2">
    <location>
        <position position="237"/>
    </location>
</feature>
<dbReference type="Proteomes" id="UP000478052">
    <property type="component" value="Unassembled WGS sequence"/>
</dbReference>
<reference evidence="2 3" key="1">
    <citation type="submission" date="2019-08" db="EMBL/GenBank/DDBJ databases">
        <title>Whole genome of Aphis craccivora.</title>
        <authorList>
            <person name="Voronova N.V."/>
            <person name="Shulinski R.S."/>
            <person name="Bandarenka Y.V."/>
            <person name="Zhorov D.G."/>
            <person name="Warner D."/>
        </authorList>
    </citation>
    <scope>NUCLEOTIDE SEQUENCE [LARGE SCALE GENOMIC DNA]</scope>
    <source>
        <strain evidence="2">180601</strain>
        <tissue evidence="2">Whole Body</tissue>
    </source>
</reference>
<evidence type="ECO:0000313" key="3">
    <source>
        <dbReference type="Proteomes" id="UP000478052"/>
    </source>
</evidence>
<dbReference type="InterPro" id="IPR043160">
    <property type="entry name" value="Dynein_C_barrel"/>
</dbReference>
<dbReference type="InterPro" id="IPR041228">
    <property type="entry name" value="Dynein_C"/>
</dbReference>
<accession>A0A6G0YYU0</accession>
<dbReference type="InterPro" id="IPR026983">
    <property type="entry name" value="DHC"/>
</dbReference>
<dbReference type="OrthoDB" id="447173at2759"/>
<dbReference type="GO" id="GO:0030286">
    <property type="term" value="C:dynein complex"/>
    <property type="evidence" value="ECO:0007669"/>
    <property type="project" value="InterPro"/>
</dbReference>
<proteinExistence type="predicted"/>
<evidence type="ECO:0000259" key="1">
    <source>
        <dbReference type="Pfam" id="PF18199"/>
    </source>
</evidence>
<dbReference type="AlphaFoldDB" id="A0A6G0YYU0"/>
<dbReference type="GO" id="GO:0045505">
    <property type="term" value="F:dynein intermediate chain binding"/>
    <property type="evidence" value="ECO:0007669"/>
    <property type="project" value="InterPro"/>
</dbReference>
<protein>
    <submittedName>
        <fullName evidence="2">Dynein heavy chain 12, axonemal-like isoform X2</fullName>
    </submittedName>
</protein>
<dbReference type="Gene3D" id="3.10.490.20">
    <property type="match status" value="1"/>
</dbReference>
<feature type="domain" description="Dynein heavy chain C-terminal" evidence="1">
    <location>
        <begin position="148"/>
        <end position="223"/>
    </location>
</feature>
<organism evidence="2 3">
    <name type="scientific">Aphis craccivora</name>
    <name type="common">Cowpea aphid</name>
    <dbReference type="NCBI Taxonomy" id="307492"/>
    <lineage>
        <taxon>Eukaryota</taxon>
        <taxon>Metazoa</taxon>
        <taxon>Ecdysozoa</taxon>
        <taxon>Arthropoda</taxon>
        <taxon>Hexapoda</taxon>
        <taxon>Insecta</taxon>
        <taxon>Pterygota</taxon>
        <taxon>Neoptera</taxon>
        <taxon>Paraneoptera</taxon>
        <taxon>Hemiptera</taxon>
        <taxon>Sternorrhyncha</taxon>
        <taxon>Aphidomorpha</taxon>
        <taxon>Aphidoidea</taxon>
        <taxon>Aphididae</taxon>
        <taxon>Aphidini</taxon>
        <taxon>Aphis</taxon>
        <taxon>Aphis</taxon>
    </lineage>
</organism>
<dbReference type="PANTHER" id="PTHR46961:SF8">
    <property type="entry name" value="DYNEIN AXONEMAL HEAVY CHAIN 7"/>
    <property type="match status" value="1"/>
</dbReference>
<dbReference type="EMBL" id="VUJU01001900">
    <property type="protein sequence ID" value="KAF0763374.1"/>
    <property type="molecule type" value="Genomic_DNA"/>
</dbReference>
<dbReference type="GO" id="GO:0007018">
    <property type="term" value="P:microtubule-based movement"/>
    <property type="evidence" value="ECO:0007669"/>
    <property type="project" value="InterPro"/>
</dbReference>
<dbReference type="PANTHER" id="PTHR46961">
    <property type="entry name" value="DYNEIN HEAVY CHAIN 1, AXONEMAL-LIKE PROTEIN"/>
    <property type="match status" value="1"/>
</dbReference>
<feature type="non-terminal residue" evidence="2">
    <location>
        <position position="1"/>
    </location>
</feature>
<evidence type="ECO:0000313" key="2">
    <source>
        <dbReference type="EMBL" id="KAF0763374.1"/>
    </source>
</evidence>
<sequence length="237" mass="27741">INKKEYIFIKFFNLVLLQTTSKTTKLDYKNVSIYGKLKPTKDNTVKYIGLLFGRRLTRQTTFNQKEHCLTLGLRLHKLIPLLQSKISLKNVTLILQTNITSYNDKRTVDNNTLLFVPNGFTIEFYVPIKLCFIIMDRKMIVNSAPDNCSKQLYYRMPIIHIMIPIKKERLKFDTVYLCPMYKTTERKGTLSTTGHSTNFVIALSIPTIKQQEHWIMREVALLCQLINLDRSMNVHLF</sequence>
<gene>
    <name evidence="2" type="ORF">FWK35_00012536</name>
</gene>
<keyword evidence="3" id="KW-1185">Reference proteome</keyword>
<dbReference type="Pfam" id="PF18199">
    <property type="entry name" value="Dynein_C"/>
    <property type="match status" value="1"/>
</dbReference>
<comment type="caution">
    <text evidence="2">The sequence shown here is derived from an EMBL/GenBank/DDBJ whole genome shotgun (WGS) entry which is preliminary data.</text>
</comment>
<dbReference type="GO" id="GO:0051959">
    <property type="term" value="F:dynein light intermediate chain binding"/>
    <property type="evidence" value="ECO:0007669"/>
    <property type="project" value="InterPro"/>
</dbReference>